<dbReference type="AlphaFoldDB" id="A0A7S1Z859"/>
<evidence type="ECO:0000256" key="1">
    <source>
        <dbReference type="ARBA" id="ARBA00000971"/>
    </source>
</evidence>
<evidence type="ECO:0000313" key="8">
    <source>
        <dbReference type="EMBL" id="CAD9330910.1"/>
    </source>
</evidence>
<dbReference type="PANTHER" id="PTHR43811">
    <property type="entry name" value="FKBP-TYPE PEPTIDYL-PROLYL CIS-TRANS ISOMERASE FKPA"/>
    <property type="match status" value="1"/>
</dbReference>
<evidence type="ECO:0000259" key="7">
    <source>
        <dbReference type="PROSITE" id="PS50059"/>
    </source>
</evidence>
<protein>
    <recommendedName>
        <fullName evidence="2 5">peptidylprolyl isomerase</fullName>
        <ecNumber evidence="2 5">5.2.1.8</ecNumber>
    </recommendedName>
</protein>
<dbReference type="InterPro" id="IPR046357">
    <property type="entry name" value="PPIase_dom_sf"/>
</dbReference>
<organism evidence="8">
    <name type="scientific">Trieres chinensis</name>
    <name type="common">Marine centric diatom</name>
    <name type="synonym">Odontella sinensis</name>
    <dbReference type="NCBI Taxonomy" id="1514140"/>
    <lineage>
        <taxon>Eukaryota</taxon>
        <taxon>Sar</taxon>
        <taxon>Stramenopiles</taxon>
        <taxon>Ochrophyta</taxon>
        <taxon>Bacillariophyta</taxon>
        <taxon>Mediophyceae</taxon>
        <taxon>Biddulphiophycidae</taxon>
        <taxon>Eupodiscales</taxon>
        <taxon>Parodontellaceae</taxon>
        <taxon>Trieres</taxon>
    </lineage>
</organism>
<keyword evidence="4 5" id="KW-0413">Isomerase</keyword>
<proteinExistence type="predicted"/>
<feature type="signal peptide" evidence="6">
    <location>
        <begin position="1"/>
        <end position="20"/>
    </location>
</feature>
<dbReference type="GO" id="GO:0003755">
    <property type="term" value="F:peptidyl-prolyl cis-trans isomerase activity"/>
    <property type="evidence" value="ECO:0007669"/>
    <property type="project" value="UniProtKB-KW"/>
</dbReference>
<accession>A0A7S1Z859</accession>
<evidence type="ECO:0000256" key="3">
    <source>
        <dbReference type="ARBA" id="ARBA00023110"/>
    </source>
</evidence>
<dbReference type="EC" id="5.2.1.8" evidence="2 5"/>
<keyword evidence="6" id="KW-0732">Signal</keyword>
<evidence type="ECO:0000256" key="6">
    <source>
        <dbReference type="SAM" id="SignalP"/>
    </source>
</evidence>
<dbReference type="PROSITE" id="PS50059">
    <property type="entry name" value="FKBP_PPIASE"/>
    <property type="match status" value="1"/>
</dbReference>
<feature type="domain" description="PPIase FKBP-type" evidence="7">
    <location>
        <begin position="87"/>
        <end position="182"/>
    </location>
</feature>
<feature type="chain" id="PRO_5030799945" description="peptidylprolyl isomerase" evidence="6">
    <location>
        <begin position="21"/>
        <end position="200"/>
    </location>
</feature>
<dbReference type="InterPro" id="IPR001179">
    <property type="entry name" value="PPIase_FKBP_dom"/>
</dbReference>
<dbReference type="EMBL" id="HBGO01010519">
    <property type="protein sequence ID" value="CAD9330910.1"/>
    <property type="molecule type" value="Transcribed_RNA"/>
</dbReference>
<comment type="catalytic activity">
    <reaction evidence="1 5">
        <text>[protein]-peptidylproline (omega=180) = [protein]-peptidylproline (omega=0)</text>
        <dbReference type="Rhea" id="RHEA:16237"/>
        <dbReference type="Rhea" id="RHEA-COMP:10747"/>
        <dbReference type="Rhea" id="RHEA-COMP:10748"/>
        <dbReference type="ChEBI" id="CHEBI:83833"/>
        <dbReference type="ChEBI" id="CHEBI:83834"/>
        <dbReference type="EC" id="5.2.1.8"/>
    </reaction>
</comment>
<evidence type="ECO:0000256" key="2">
    <source>
        <dbReference type="ARBA" id="ARBA00013194"/>
    </source>
</evidence>
<dbReference type="Pfam" id="PF00254">
    <property type="entry name" value="FKBP_C"/>
    <property type="match status" value="1"/>
</dbReference>
<gene>
    <name evidence="8" type="ORF">OSIN01602_LOCUS5852</name>
</gene>
<name>A0A7S1Z859_TRICV</name>
<dbReference type="SUPFAM" id="SSF54534">
    <property type="entry name" value="FKBP-like"/>
    <property type="match status" value="1"/>
</dbReference>
<dbReference type="PANTHER" id="PTHR43811:SF19">
    <property type="entry name" value="39 KDA FK506-BINDING NUCLEAR PROTEIN"/>
    <property type="match status" value="1"/>
</dbReference>
<dbReference type="Gene3D" id="3.10.50.40">
    <property type="match status" value="1"/>
</dbReference>
<keyword evidence="3 5" id="KW-0697">Rotamase</keyword>
<evidence type="ECO:0000256" key="4">
    <source>
        <dbReference type="ARBA" id="ARBA00023235"/>
    </source>
</evidence>
<evidence type="ECO:0000256" key="5">
    <source>
        <dbReference type="PROSITE-ProRule" id="PRU00277"/>
    </source>
</evidence>
<reference evidence="8" key="1">
    <citation type="submission" date="2021-01" db="EMBL/GenBank/DDBJ databases">
        <authorList>
            <person name="Corre E."/>
            <person name="Pelletier E."/>
            <person name="Niang G."/>
            <person name="Scheremetjew M."/>
            <person name="Finn R."/>
            <person name="Kale V."/>
            <person name="Holt S."/>
            <person name="Cochrane G."/>
            <person name="Meng A."/>
            <person name="Brown T."/>
            <person name="Cohen L."/>
        </authorList>
    </citation>
    <scope>NUCLEOTIDE SEQUENCE</scope>
    <source>
        <strain evidence="8">Grunow 1884</strain>
    </source>
</reference>
<sequence>MMRSVLILPVICAVLPSIHSLSVQTERTRREILSNSAVSIFPAFALTQHGVPAAIAAELGGYVDGPRGLKYVVTKEGNPEVPKPERAQEVKTSYTLYLGGFPEDGGKQIDSSKGLFGDQPFKFLAGVSQVISGWDLAILDMREGEARRLVVPSNLGYGEKGAGGRIPGGSTLYFEVELVEIGKRSKIGPEQEKWLAEHPL</sequence>